<dbReference type="Proteomes" id="UP000284379">
    <property type="component" value="Unassembled WGS sequence"/>
</dbReference>
<reference evidence="1 2" key="1">
    <citation type="submission" date="2018-08" db="EMBL/GenBank/DDBJ databases">
        <title>A genome reference for cultivated species of the human gut microbiota.</title>
        <authorList>
            <person name="Zou Y."/>
            <person name="Xue W."/>
            <person name="Luo G."/>
        </authorList>
    </citation>
    <scope>NUCLEOTIDE SEQUENCE [LARGE SCALE GENOMIC DNA]</scope>
    <source>
        <strain evidence="1 2">AM40-30BH</strain>
    </source>
</reference>
<proteinExistence type="predicted"/>
<evidence type="ECO:0000313" key="2">
    <source>
        <dbReference type="Proteomes" id="UP000284379"/>
    </source>
</evidence>
<organism evidence="1 2">
    <name type="scientific">Bacteroides nordii</name>
    <dbReference type="NCBI Taxonomy" id="291645"/>
    <lineage>
        <taxon>Bacteria</taxon>
        <taxon>Pseudomonadati</taxon>
        <taxon>Bacteroidota</taxon>
        <taxon>Bacteroidia</taxon>
        <taxon>Bacteroidales</taxon>
        <taxon>Bacteroidaceae</taxon>
        <taxon>Bacteroides</taxon>
    </lineage>
</organism>
<evidence type="ECO:0000313" key="1">
    <source>
        <dbReference type="EMBL" id="RHB30391.1"/>
    </source>
</evidence>
<name>A0A413V9W7_9BACE</name>
<gene>
    <name evidence="1" type="ORF">DW888_18870</name>
</gene>
<sequence>MISSFAIVLARLCQPIGNTLPSHWQDSANVMARSTLYDPVLPLITLYIIIKYDRLGHPIFF</sequence>
<protein>
    <submittedName>
        <fullName evidence="1">Uncharacterized protein</fullName>
    </submittedName>
</protein>
<accession>A0A413V9W7</accession>
<comment type="caution">
    <text evidence="1">The sequence shown here is derived from an EMBL/GenBank/DDBJ whole genome shotgun (WGS) entry which is preliminary data.</text>
</comment>
<dbReference type="AlphaFoldDB" id="A0A413V9W7"/>
<dbReference type="EMBL" id="QSGO01000027">
    <property type="protein sequence ID" value="RHB30391.1"/>
    <property type="molecule type" value="Genomic_DNA"/>
</dbReference>